<evidence type="ECO:0000259" key="1">
    <source>
        <dbReference type="Pfam" id="PF13362"/>
    </source>
</evidence>
<sequence>MRVAGASRGVHRHAQMDHLPQHGLCRAHEESRTRMSDFLQFVQANRIIVPDTFTPGRWIRCRTESHPRKKNGSIKLADDGLVGWCQDYAVHAEPVMWRASDDAAAMAAPIDRAAIARRQEERRAALCEATLGARAFYEKCAPLRDSHPYLVGKGLGVAGCVGLRVDAAGWLVVPMLYNGKILSVQRISPDGEKKFHFGATTKCAYYALERAGAAVTVLVEGFATGLTVFQAIPNCRVIVAFNAGNLPVVADRMDRSGMGVVCADNDHETAARIGRNPGLDAAHAAAELLGVGVAVPACAGSDWNDYAMEKIELELEGQAFSFSRKRTVLQVQASVFADIKLKVMREARLLRAK</sequence>
<evidence type="ECO:0000313" key="3">
    <source>
        <dbReference type="EMBL" id="ATQ78640.1"/>
    </source>
</evidence>
<dbReference type="CDD" id="cd01029">
    <property type="entry name" value="TOPRIM_primases"/>
    <property type="match status" value="1"/>
</dbReference>
<reference evidence="3" key="1">
    <citation type="submission" date="2017-10" db="EMBL/GenBank/DDBJ databases">
        <title>Massilia psychrophilum sp. nov., a novel purple-pigmented bacterium isolated from Tianshan glacier, Xinjiang Municipality, China.</title>
        <authorList>
            <person name="Wang H."/>
        </authorList>
    </citation>
    <scope>NUCLEOTIDE SEQUENCE [LARGE SCALE GENOMIC DNA]</scope>
    <source>
        <strain evidence="3">B2</strain>
    </source>
</reference>
<dbReference type="GO" id="GO:0016853">
    <property type="term" value="F:isomerase activity"/>
    <property type="evidence" value="ECO:0007669"/>
    <property type="project" value="UniProtKB-KW"/>
</dbReference>
<dbReference type="KEGG" id="mass:CR152_10120"/>
<accession>A0A2D2DUI9</accession>
<evidence type="ECO:0000313" key="2">
    <source>
        <dbReference type="EMBL" id="ATQ74840.1"/>
    </source>
</evidence>
<organism evidence="3 4">
    <name type="scientific">Massilia violaceinigra</name>
    <dbReference type="NCBI Taxonomy" id="2045208"/>
    <lineage>
        <taxon>Bacteria</taxon>
        <taxon>Pseudomonadati</taxon>
        <taxon>Pseudomonadota</taxon>
        <taxon>Betaproteobacteria</taxon>
        <taxon>Burkholderiales</taxon>
        <taxon>Oxalobacteraceae</taxon>
        <taxon>Telluria group</taxon>
        <taxon>Massilia</taxon>
    </lineage>
</organism>
<name>A0A2D2DUI9_9BURK</name>
<gene>
    <name evidence="2" type="ORF">CR152_10120</name>
    <name evidence="3" type="ORF">CR152_32060</name>
</gene>
<dbReference type="EMBL" id="CP024608">
    <property type="protein sequence ID" value="ATQ74840.1"/>
    <property type="molecule type" value="Genomic_DNA"/>
</dbReference>
<protein>
    <submittedName>
        <fullName evidence="3">Topoisomerase</fullName>
    </submittedName>
</protein>
<dbReference type="InterPro" id="IPR006171">
    <property type="entry name" value="TOPRIM_dom"/>
</dbReference>
<dbReference type="Proteomes" id="UP000229897">
    <property type="component" value="Chromosome"/>
</dbReference>
<feature type="domain" description="Toprim" evidence="1">
    <location>
        <begin position="217"/>
        <end position="310"/>
    </location>
</feature>
<dbReference type="InterPro" id="IPR034154">
    <property type="entry name" value="TOPRIM_DnaG/twinkle"/>
</dbReference>
<dbReference type="AlphaFoldDB" id="A0A2D2DUI9"/>
<dbReference type="Pfam" id="PF13362">
    <property type="entry name" value="Toprim_3"/>
    <property type="match status" value="1"/>
</dbReference>
<dbReference type="KEGG" id="mass:CR152_32060"/>
<evidence type="ECO:0000313" key="4">
    <source>
        <dbReference type="Proteomes" id="UP000229897"/>
    </source>
</evidence>
<keyword evidence="4" id="KW-1185">Reference proteome</keyword>
<keyword evidence="3" id="KW-0413">Isomerase</keyword>
<dbReference type="EMBL" id="CP024608">
    <property type="protein sequence ID" value="ATQ78640.1"/>
    <property type="molecule type" value="Genomic_DNA"/>
</dbReference>
<proteinExistence type="predicted"/>